<accession>A0ABS3WDE5</accession>
<evidence type="ECO:0000313" key="5">
    <source>
        <dbReference type="Proteomes" id="UP000670947"/>
    </source>
</evidence>
<dbReference type="PANTHER" id="PTHR10204">
    <property type="entry name" value="NAD P H OXIDOREDUCTASE-RELATED"/>
    <property type="match status" value="1"/>
</dbReference>
<evidence type="ECO:0000256" key="2">
    <source>
        <dbReference type="ARBA" id="ARBA00023002"/>
    </source>
</evidence>
<evidence type="ECO:0000313" key="4">
    <source>
        <dbReference type="EMBL" id="MBO7746293.1"/>
    </source>
</evidence>
<gene>
    <name evidence="4" type="ORF">I8J29_18955</name>
</gene>
<dbReference type="Gene3D" id="3.40.50.360">
    <property type="match status" value="1"/>
</dbReference>
<dbReference type="EMBL" id="JAGGDJ010000016">
    <property type="protein sequence ID" value="MBO7746293.1"/>
    <property type="molecule type" value="Genomic_DNA"/>
</dbReference>
<dbReference type="PANTHER" id="PTHR10204:SF34">
    <property type="entry name" value="NAD(P)H DEHYDROGENASE [QUINONE] 1 ISOFORM 1"/>
    <property type="match status" value="1"/>
</dbReference>
<dbReference type="RefSeq" id="WP_208849077.1">
    <property type="nucleotide sequence ID" value="NZ_JAGGDJ010000016.1"/>
</dbReference>
<dbReference type="SUPFAM" id="SSF52218">
    <property type="entry name" value="Flavoproteins"/>
    <property type="match status" value="1"/>
</dbReference>
<feature type="domain" description="Flavodoxin-like fold" evidence="3">
    <location>
        <begin position="1"/>
        <end position="179"/>
    </location>
</feature>
<reference evidence="4 5" key="1">
    <citation type="submission" date="2021-03" db="EMBL/GenBank/DDBJ databases">
        <title>Paenibacillus artemisicola MWE-103 whole genome sequence.</title>
        <authorList>
            <person name="Ham Y.J."/>
        </authorList>
    </citation>
    <scope>NUCLEOTIDE SEQUENCE [LARGE SCALE GENOMIC DNA]</scope>
    <source>
        <strain evidence="4 5">MWE-103</strain>
    </source>
</reference>
<dbReference type="InterPro" id="IPR003680">
    <property type="entry name" value="Flavodoxin_fold"/>
</dbReference>
<keyword evidence="5" id="KW-1185">Reference proteome</keyword>
<comment type="caution">
    <text evidence="4">The sequence shown here is derived from an EMBL/GenBank/DDBJ whole genome shotgun (WGS) entry which is preliminary data.</text>
</comment>
<evidence type="ECO:0000256" key="1">
    <source>
        <dbReference type="ARBA" id="ARBA00006252"/>
    </source>
</evidence>
<dbReference type="Pfam" id="PF02525">
    <property type="entry name" value="Flavodoxin_2"/>
    <property type="match status" value="1"/>
</dbReference>
<keyword evidence="2" id="KW-0560">Oxidoreductase</keyword>
<proteinExistence type="inferred from homology"/>
<name>A0ABS3WDE5_9BACL</name>
<dbReference type="InterPro" id="IPR051545">
    <property type="entry name" value="NAD(P)H_dehydrogenase_qn"/>
</dbReference>
<dbReference type="InterPro" id="IPR029039">
    <property type="entry name" value="Flavoprotein-like_sf"/>
</dbReference>
<dbReference type="Proteomes" id="UP000670947">
    <property type="component" value="Unassembled WGS sequence"/>
</dbReference>
<protein>
    <submittedName>
        <fullName evidence="4">NAD(P)H-dependent oxidoreductase</fullName>
    </submittedName>
</protein>
<evidence type="ECO:0000259" key="3">
    <source>
        <dbReference type="Pfam" id="PF02525"/>
    </source>
</evidence>
<comment type="similarity">
    <text evidence="1">Belongs to the NAD(P)H dehydrogenase (quinone) family.</text>
</comment>
<sequence length="190" mass="21727">MNMLVVFAHPTHESLSHAFLQQVIRGSGENAAVKDVQVLDLYASGFDPVLVRRRDMHLDPELAAHREQLLWADKIVFVYPIWWGRPPAMLLGYIDRMFASGFAYRDQGGLLPEGLLRNKSVVCVSTMKGPPLYPLFWLNNAHKVLMRKALFRFVGIRKAKFFEFGRMETPGGAQARKLEKVYRYFKTVAG</sequence>
<organism evidence="4 5">
    <name type="scientific">Paenibacillus artemisiicola</name>
    <dbReference type="NCBI Taxonomy" id="1172618"/>
    <lineage>
        <taxon>Bacteria</taxon>
        <taxon>Bacillati</taxon>
        <taxon>Bacillota</taxon>
        <taxon>Bacilli</taxon>
        <taxon>Bacillales</taxon>
        <taxon>Paenibacillaceae</taxon>
        <taxon>Paenibacillus</taxon>
    </lineage>
</organism>